<dbReference type="EMBL" id="LXMA01000008">
    <property type="protein sequence ID" value="OAT73744.1"/>
    <property type="molecule type" value="Genomic_DNA"/>
</dbReference>
<dbReference type="AlphaFoldDB" id="A0A1B7KUL6"/>
<dbReference type="Pfam" id="PF11213">
    <property type="entry name" value="DUF3006"/>
    <property type="match status" value="1"/>
</dbReference>
<comment type="caution">
    <text evidence="1">The sequence shown here is derived from an EMBL/GenBank/DDBJ whole genome shotgun (WGS) entry which is preliminary data.</text>
</comment>
<dbReference type="Gene3D" id="6.20.120.50">
    <property type="match status" value="1"/>
</dbReference>
<dbReference type="Proteomes" id="UP000078290">
    <property type="component" value="Unassembled WGS sequence"/>
</dbReference>
<dbReference type="InterPro" id="IPR021377">
    <property type="entry name" value="DUF3006"/>
</dbReference>
<keyword evidence="1" id="KW-0418">Kinase</keyword>
<dbReference type="GO" id="GO:0016301">
    <property type="term" value="F:kinase activity"/>
    <property type="evidence" value="ECO:0007669"/>
    <property type="project" value="UniProtKB-KW"/>
</dbReference>
<dbReference type="RefSeq" id="WP_064550679.1">
    <property type="nucleotide sequence ID" value="NZ_LXMA01000008.1"/>
</dbReference>
<evidence type="ECO:0000313" key="1">
    <source>
        <dbReference type="EMBL" id="OAT73744.1"/>
    </source>
</evidence>
<name>A0A1B7KUL6_PARTM</name>
<keyword evidence="1" id="KW-0808">Transferase</keyword>
<organism evidence="1 2">
    <name type="scientific">Parageobacillus thermoglucosidasius</name>
    <name type="common">Geobacillus thermoglucosidasius</name>
    <dbReference type="NCBI Taxonomy" id="1426"/>
    <lineage>
        <taxon>Bacteria</taxon>
        <taxon>Bacillati</taxon>
        <taxon>Bacillota</taxon>
        <taxon>Bacilli</taxon>
        <taxon>Bacillales</taxon>
        <taxon>Anoxybacillaceae</taxon>
        <taxon>Parageobacillus</taxon>
    </lineage>
</organism>
<dbReference type="OrthoDB" id="164847at2"/>
<keyword evidence="1" id="KW-0670">Pyruvate</keyword>
<accession>A0A1B7KUL6</accession>
<proteinExistence type="predicted"/>
<reference evidence="2" key="1">
    <citation type="submission" date="2016-05" db="EMBL/GenBank/DDBJ databases">
        <authorList>
            <person name="Wang W."/>
            <person name="Zhu L."/>
        </authorList>
    </citation>
    <scope>NUCLEOTIDE SEQUENCE [LARGE SCALE GENOMIC DNA]</scope>
    <source>
        <strain evidence="2">W-2</strain>
    </source>
</reference>
<protein>
    <submittedName>
        <fullName evidence="1">Pyruvate kinase</fullName>
    </submittedName>
</protein>
<evidence type="ECO:0000313" key="2">
    <source>
        <dbReference type="Proteomes" id="UP000078290"/>
    </source>
</evidence>
<sequence length="71" mass="8293">MKRKVKGIIDRFEGDIAVVEIDRKTHDLPKAIFPKEADVGDVVIIEVTIDKKETEKLRKEIEELMNEVWED</sequence>
<gene>
    <name evidence="1" type="ORF">A7K69_17945</name>
</gene>